<reference evidence="1" key="1">
    <citation type="journal article" date="2021" name="Proc. Natl. Acad. Sci. U.S.A.">
        <title>A Catalog of Tens of Thousands of Viruses from Human Metagenomes Reveals Hidden Associations with Chronic Diseases.</title>
        <authorList>
            <person name="Tisza M.J."/>
            <person name="Buck C.B."/>
        </authorList>
    </citation>
    <scope>NUCLEOTIDE SEQUENCE</scope>
    <source>
        <strain evidence="1">Ctt1f11</strain>
    </source>
</reference>
<proteinExistence type="predicted"/>
<evidence type="ECO:0000313" key="1">
    <source>
        <dbReference type="EMBL" id="DAF48740.1"/>
    </source>
</evidence>
<organism evidence="1">
    <name type="scientific">Siphoviridae sp. ctt1f11</name>
    <dbReference type="NCBI Taxonomy" id="2827959"/>
    <lineage>
        <taxon>Viruses</taxon>
        <taxon>Duplodnaviria</taxon>
        <taxon>Heunggongvirae</taxon>
        <taxon>Uroviricota</taxon>
        <taxon>Caudoviricetes</taxon>
    </lineage>
</organism>
<sequence>MPEPTKPEAKYHLGLKNVYYYPATWDDKLNKLTLGTGKPWKGAVSLSADVSGDSNSVYADDGTWAITEAVPKEELELEMFQIPEDFQTAHLGAKRDTDGNIVNGDSDKGSYFALAFEFDQDTQARRFLYFYCKAAMPSTSSETKKESNEPKPIKIKIKAAGLPGIGRRKVSSVQTKPEVYEAWYTAPKVPTFA</sequence>
<dbReference type="InterPro" id="IPR006490">
    <property type="entry name" value="Maj_tail_phi13"/>
</dbReference>
<name>A0A8S5SCH8_9CAUD</name>
<accession>A0A8S5SCH8</accession>
<protein>
    <submittedName>
        <fullName evidence="1">Tail tube protein</fullName>
    </submittedName>
</protein>
<dbReference type="NCBIfam" id="TIGR01603">
    <property type="entry name" value="maj_tail_phi13"/>
    <property type="match status" value="1"/>
</dbReference>
<dbReference type="EMBL" id="BK032573">
    <property type="protein sequence ID" value="DAF48740.1"/>
    <property type="molecule type" value="Genomic_DNA"/>
</dbReference>